<evidence type="ECO:0000259" key="5">
    <source>
        <dbReference type="SMART" id="SM00872"/>
    </source>
</evidence>
<organism evidence="6 7">
    <name type="scientific">Paenibacillus catalpae</name>
    <dbReference type="NCBI Taxonomy" id="1045775"/>
    <lineage>
        <taxon>Bacteria</taxon>
        <taxon>Bacillati</taxon>
        <taxon>Bacillota</taxon>
        <taxon>Bacilli</taxon>
        <taxon>Bacillales</taxon>
        <taxon>Paenibacillaceae</taxon>
        <taxon>Paenibacillus</taxon>
    </lineage>
</organism>
<dbReference type="Pfam" id="PF09261">
    <property type="entry name" value="Alpha-mann_mid"/>
    <property type="match status" value="1"/>
</dbReference>
<evidence type="ECO:0000313" key="7">
    <source>
        <dbReference type="Proteomes" id="UP000198855"/>
    </source>
</evidence>
<dbReference type="InterPro" id="IPR037094">
    <property type="entry name" value="Glyco_hydro_38_cen_sf"/>
</dbReference>
<dbReference type="SUPFAM" id="SSF74650">
    <property type="entry name" value="Galactose mutarotase-like"/>
    <property type="match status" value="1"/>
</dbReference>
<evidence type="ECO:0000313" key="6">
    <source>
        <dbReference type="EMBL" id="SFD51905.1"/>
    </source>
</evidence>
<dbReference type="InterPro" id="IPR054723">
    <property type="entry name" value="Ams1-like_N"/>
</dbReference>
<dbReference type="SMART" id="SM00872">
    <property type="entry name" value="Alpha-mann_mid"/>
    <property type="match status" value="1"/>
</dbReference>
<keyword evidence="7" id="KW-1185">Reference proteome</keyword>
<accession>A0A1I1SZM4</accession>
<dbReference type="GO" id="GO:0004559">
    <property type="term" value="F:alpha-mannosidase activity"/>
    <property type="evidence" value="ECO:0007669"/>
    <property type="project" value="InterPro"/>
</dbReference>
<dbReference type="Pfam" id="PF22907">
    <property type="entry name" value="Ams1-like_1st"/>
    <property type="match status" value="1"/>
</dbReference>
<dbReference type="InterPro" id="IPR015341">
    <property type="entry name" value="Glyco_hydro_38_cen"/>
</dbReference>
<evidence type="ECO:0000256" key="1">
    <source>
        <dbReference type="ARBA" id="ARBA00009792"/>
    </source>
</evidence>
<dbReference type="InterPro" id="IPR027291">
    <property type="entry name" value="Glyco_hydro_38_N_sf"/>
</dbReference>
<dbReference type="GO" id="GO:0006013">
    <property type="term" value="P:mannose metabolic process"/>
    <property type="evidence" value="ECO:0007669"/>
    <property type="project" value="InterPro"/>
</dbReference>
<dbReference type="Gene3D" id="3.20.110.10">
    <property type="entry name" value="Glycoside hydrolase 38, N terminal domain"/>
    <property type="match status" value="1"/>
</dbReference>
<dbReference type="Pfam" id="PF07748">
    <property type="entry name" value="Glyco_hydro_38C"/>
    <property type="match status" value="1"/>
</dbReference>
<dbReference type="Pfam" id="PF01074">
    <property type="entry name" value="Glyco_hydro_38N"/>
    <property type="match status" value="1"/>
</dbReference>
<dbReference type="CDD" id="cd10789">
    <property type="entry name" value="GH38N_AMII_ER_cytosolic"/>
    <property type="match status" value="1"/>
</dbReference>
<proteinExistence type="inferred from homology"/>
<dbReference type="InterPro" id="IPR011013">
    <property type="entry name" value="Gal_mutarotase_sf_dom"/>
</dbReference>
<dbReference type="Gene3D" id="2.70.98.30">
    <property type="entry name" value="Golgi alpha-mannosidase II, domain 4"/>
    <property type="match status" value="1"/>
</dbReference>
<dbReference type="SUPFAM" id="SSF88713">
    <property type="entry name" value="Glycoside hydrolase/deacetylase"/>
    <property type="match status" value="1"/>
</dbReference>
<dbReference type="InterPro" id="IPR028995">
    <property type="entry name" value="Glyco_hydro_57/38_cen_sf"/>
</dbReference>
<dbReference type="FunFam" id="1.20.1270.50:FF:000004">
    <property type="entry name" value="alpha-mannosidase 2C1 isoform X1"/>
    <property type="match status" value="1"/>
</dbReference>
<dbReference type="InterPro" id="IPR011330">
    <property type="entry name" value="Glyco_hydro/deAcase_b/a-brl"/>
</dbReference>
<dbReference type="AlphaFoldDB" id="A0A1I1SZM4"/>
<feature type="domain" description="Glycoside hydrolase family 38 central" evidence="5">
    <location>
        <begin position="493"/>
        <end position="571"/>
    </location>
</feature>
<dbReference type="GO" id="GO:0030246">
    <property type="term" value="F:carbohydrate binding"/>
    <property type="evidence" value="ECO:0007669"/>
    <property type="project" value="InterPro"/>
</dbReference>
<name>A0A1I1SZM4_9BACL</name>
<dbReference type="EMBL" id="FOMT01000001">
    <property type="protein sequence ID" value="SFD51905.1"/>
    <property type="molecule type" value="Genomic_DNA"/>
</dbReference>
<dbReference type="Proteomes" id="UP000198855">
    <property type="component" value="Unassembled WGS sequence"/>
</dbReference>
<dbReference type="PANTHER" id="PTHR46017:SF1">
    <property type="entry name" value="ALPHA-MANNOSIDASE 2C1"/>
    <property type="match status" value="1"/>
</dbReference>
<evidence type="ECO:0000256" key="4">
    <source>
        <dbReference type="ARBA" id="ARBA00023295"/>
    </source>
</evidence>
<dbReference type="OrthoDB" id="9772207at2"/>
<protein>
    <submittedName>
        <fullName evidence="6">Alpha-mannosidase</fullName>
    </submittedName>
</protein>
<reference evidence="7" key="1">
    <citation type="submission" date="2016-10" db="EMBL/GenBank/DDBJ databases">
        <authorList>
            <person name="Varghese N."/>
            <person name="Submissions S."/>
        </authorList>
    </citation>
    <scope>NUCLEOTIDE SEQUENCE [LARGE SCALE GENOMIC DNA]</scope>
    <source>
        <strain evidence="7">CGMCC 1.10784</strain>
    </source>
</reference>
<gene>
    <name evidence="6" type="ORF">SAMN05216378_0291</name>
</gene>
<comment type="similarity">
    <text evidence="1">Belongs to the glycosyl hydrolase 38 family.</text>
</comment>
<evidence type="ECO:0000256" key="3">
    <source>
        <dbReference type="ARBA" id="ARBA00022801"/>
    </source>
</evidence>
<keyword evidence="4" id="KW-0326">Glycosidase</keyword>
<evidence type="ECO:0000256" key="2">
    <source>
        <dbReference type="ARBA" id="ARBA00022723"/>
    </source>
</evidence>
<keyword evidence="3" id="KW-0378">Hydrolase</keyword>
<dbReference type="PANTHER" id="PTHR46017">
    <property type="entry name" value="ALPHA-MANNOSIDASE 2C1"/>
    <property type="match status" value="1"/>
</dbReference>
<sequence>MNTRKEIQYQLENLLRAKQRLIYKKISAVEFTGFITNERLSYSEISNCGFEPIHPGDRWGSNWMYFWLRGTIVVPKEAEGRRLVVVADFGSEATLYINGIVSGAMDMQHHDVTLTRSASEGEQFEFVAEAYAGHSDQQPVFGESYLCLFEEDVYQFFIDLECLWQVLTFTDANSLRAAEINRCLTDVIAAVDFGLQGEKLIDNVRFCRDLMEPLLSCVNGSTSPLLFLMGQSHLDIAWLWPIEETKRKIARTMSNQLALMEEYPDYQYVQSQPYLFQLAKELYPEMYERMKQRVEEGRIIPEGGMWVESDTNLAGGESLIRQFLHGKRFFQEEFGKDNQMLWLPDVFGYSGNMPQIMKGCGINYFASVKMFQTYENVVDPFPYNTFMWEGIDGSGILTHLLDYGDYPIRVNPSFLIGQWNDRVQKDGIATRLVQYGHGDGGGGANRDDMEFLRRLENLEGVPRTRQGSPIDFFEDQVERGIPDAKYVGELYYPAHRGTYTTQAQLKRLNRKTEIGFREFELWGAAAELLQRKAYPYERMDHLWKQLLLHHFHDILPGTSIHRVHEEAQAELARLHETMHVMAGETRASLLESKSSGVTVFNSLSWDRKELVALPDGVQAIADHTGNAVPVQWHDGTLYAELESPSMGWSTYGVIREEQEVPTVASSAVWATKSHLENEYLTIEMNDRGDLISIVDKQTGTEWAADSCNAIAMYRDQPSAFDAWEIDRRYQASKVALEDKAVITVTANGPLFANIRIERKLHESTMVQDIRIRTGSRRVEFHTTVEWNEKNKMLRVDFPVRIHANESMQEIQFGYVRRPNHASRPHDADRFEVSQHKWTALAETNRGFALLNDCKYGVAVKDQTISMTLLRSPSYPDETSDQGTQQFTYAFLFWDGAFHDSRVIQEAYELNYPLHALSGTRSLTEQSLLQVDQANVIAETVKLAEDGSGDWIIRLYESKGSSASCGIRVGLSYSALFETDMLERNLTELPVENDRISLQFRPFEVKTIRLAHTREVS</sequence>
<dbReference type="InterPro" id="IPR041147">
    <property type="entry name" value="GH38_C"/>
</dbReference>
<dbReference type="Gene3D" id="1.20.1270.50">
    <property type="entry name" value="Glycoside hydrolase family 38, central domain"/>
    <property type="match status" value="1"/>
</dbReference>
<dbReference type="Pfam" id="PF17677">
    <property type="entry name" value="Glyco_hydro38C2"/>
    <property type="match status" value="1"/>
</dbReference>
<dbReference type="STRING" id="1045775.SAMN05216378_0291"/>
<dbReference type="InterPro" id="IPR000602">
    <property type="entry name" value="Glyco_hydro_38_N"/>
</dbReference>
<dbReference type="GO" id="GO:0046872">
    <property type="term" value="F:metal ion binding"/>
    <property type="evidence" value="ECO:0007669"/>
    <property type="project" value="UniProtKB-KW"/>
</dbReference>
<dbReference type="GO" id="GO:0009313">
    <property type="term" value="P:oligosaccharide catabolic process"/>
    <property type="evidence" value="ECO:0007669"/>
    <property type="project" value="TreeGrafter"/>
</dbReference>
<keyword evidence="2" id="KW-0479">Metal-binding</keyword>
<dbReference type="InterPro" id="IPR011682">
    <property type="entry name" value="Glyco_hydro_38_C"/>
</dbReference>
<dbReference type="SUPFAM" id="SSF88688">
    <property type="entry name" value="Families 57/38 glycoside transferase middle domain"/>
    <property type="match status" value="1"/>
</dbReference>